<keyword evidence="4" id="KW-0378">Hydrolase</keyword>
<dbReference type="Pfam" id="PF00722">
    <property type="entry name" value="Glyco_hydro_16"/>
    <property type="match status" value="1"/>
</dbReference>
<dbReference type="OrthoDB" id="9809583at2"/>
<proteinExistence type="inferred from homology"/>
<feature type="compositionally biased region" description="Low complexity" evidence="2">
    <location>
        <begin position="1"/>
        <end position="15"/>
    </location>
</feature>
<feature type="compositionally biased region" description="Basic and acidic residues" evidence="2">
    <location>
        <begin position="16"/>
        <end position="26"/>
    </location>
</feature>
<reference evidence="4 5" key="1">
    <citation type="submission" date="2016-10" db="EMBL/GenBank/DDBJ databases">
        <authorList>
            <person name="de Groot N.N."/>
        </authorList>
    </citation>
    <scope>NUCLEOTIDE SEQUENCE [LARGE SCALE GENOMIC DNA]</scope>
    <source>
        <strain evidence="4 5">NE2</strain>
    </source>
</reference>
<keyword evidence="5" id="KW-1185">Reference proteome</keyword>
<dbReference type="InterPro" id="IPR000757">
    <property type="entry name" value="Beta-glucanase-like"/>
</dbReference>
<dbReference type="AlphaFoldDB" id="A0A1I4C8F2"/>
<dbReference type="SUPFAM" id="SSF49899">
    <property type="entry name" value="Concanavalin A-like lectins/glucanases"/>
    <property type="match status" value="1"/>
</dbReference>
<feature type="domain" description="GH16" evidence="3">
    <location>
        <begin position="178"/>
        <end position="430"/>
    </location>
</feature>
<dbReference type="GO" id="GO:0005975">
    <property type="term" value="P:carbohydrate metabolic process"/>
    <property type="evidence" value="ECO:0007669"/>
    <property type="project" value="InterPro"/>
</dbReference>
<dbReference type="InterPro" id="IPR013320">
    <property type="entry name" value="ConA-like_dom_sf"/>
</dbReference>
<organism evidence="4 5">
    <name type="scientific">Methylocapsa palsarum</name>
    <dbReference type="NCBI Taxonomy" id="1612308"/>
    <lineage>
        <taxon>Bacteria</taxon>
        <taxon>Pseudomonadati</taxon>
        <taxon>Pseudomonadota</taxon>
        <taxon>Alphaproteobacteria</taxon>
        <taxon>Hyphomicrobiales</taxon>
        <taxon>Beijerinckiaceae</taxon>
        <taxon>Methylocapsa</taxon>
    </lineage>
</organism>
<dbReference type="STRING" id="1612308.SAMN05444581_11920"/>
<protein>
    <submittedName>
        <fullName evidence="4">Glycosyl hydrolases family 16</fullName>
    </submittedName>
</protein>
<sequence>MSSLEISRRSLSSAASHRERQGQRGRIDGRHLLKDCLGVMTLLLASGSGAHALTDPCASTAQQQNSVLNITSPTAQVVVPGVAGSITHICQIQWATGSNPATFSLNEGTGAACATATKSLHASTSLAAYSSATWNQAGVGAATVAQTAVAGDDICVTATRPAAGPLVLLAVTAQQQVVSQPPAPTPKVNEVFNPPNGTASQTGTTGLTTPDGLFKVDGTWTGTGGNTIVPSLAVFTRADPSGVNDPAAGFLSLATTPSKQAGEIISNALPGYGYGYYEVRMIVDPQKVSGGVASFFWMQAGGTLNARTYGPQEFDIEFLLNESWLTSSNAGLVHFTTHPSNATYAQKLNFNPALGYHRYGFLWVPGSLSFTVDGVTVHTVTGSDVASAPANGGWIMANVWTGAATWGGGPPSKTFTADYNWIKFWPGVTSVPTN</sequence>
<feature type="compositionally biased region" description="Low complexity" evidence="2">
    <location>
        <begin position="197"/>
        <end position="210"/>
    </location>
</feature>
<dbReference type="Proteomes" id="UP000198755">
    <property type="component" value="Unassembled WGS sequence"/>
</dbReference>
<feature type="region of interest" description="Disordered" evidence="2">
    <location>
        <begin position="180"/>
        <end position="210"/>
    </location>
</feature>
<dbReference type="GO" id="GO:0004553">
    <property type="term" value="F:hydrolase activity, hydrolyzing O-glycosyl compounds"/>
    <property type="evidence" value="ECO:0007669"/>
    <property type="project" value="InterPro"/>
</dbReference>
<dbReference type="EMBL" id="FOSN01000019">
    <property type="protein sequence ID" value="SFK77205.1"/>
    <property type="molecule type" value="Genomic_DNA"/>
</dbReference>
<dbReference type="Gene3D" id="2.60.120.200">
    <property type="match status" value="1"/>
</dbReference>
<dbReference type="PROSITE" id="PS51762">
    <property type="entry name" value="GH16_2"/>
    <property type="match status" value="1"/>
</dbReference>
<comment type="similarity">
    <text evidence="1">Belongs to the glycosyl hydrolase 16 family.</text>
</comment>
<accession>A0A1I4C8F2</accession>
<evidence type="ECO:0000259" key="3">
    <source>
        <dbReference type="PROSITE" id="PS51762"/>
    </source>
</evidence>
<evidence type="ECO:0000313" key="5">
    <source>
        <dbReference type="Proteomes" id="UP000198755"/>
    </source>
</evidence>
<evidence type="ECO:0000256" key="1">
    <source>
        <dbReference type="ARBA" id="ARBA00006865"/>
    </source>
</evidence>
<gene>
    <name evidence="4" type="ORF">SAMN05444581_11920</name>
</gene>
<dbReference type="RefSeq" id="WP_091685762.1">
    <property type="nucleotide sequence ID" value="NZ_FOSN01000019.1"/>
</dbReference>
<feature type="region of interest" description="Disordered" evidence="2">
    <location>
        <begin position="1"/>
        <end position="26"/>
    </location>
</feature>
<evidence type="ECO:0000256" key="2">
    <source>
        <dbReference type="SAM" id="MobiDB-lite"/>
    </source>
</evidence>
<evidence type="ECO:0000313" key="4">
    <source>
        <dbReference type="EMBL" id="SFK77205.1"/>
    </source>
</evidence>
<name>A0A1I4C8F2_9HYPH</name>